<dbReference type="GO" id="GO:0005524">
    <property type="term" value="F:ATP binding"/>
    <property type="evidence" value="ECO:0007669"/>
    <property type="project" value="InterPro"/>
</dbReference>
<evidence type="ECO:0000259" key="1">
    <source>
        <dbReference type="SMART" id="SM00382"/>
    </source>
</evidence>
<dbReference type="GO" id="GO:0004252">
    <property type="term" value="F:serine-type endopeptidase activity"/>
    <property type="evidence" value="ECO:0007669"/>
    <property type="project" value="InterPro"/>
</dbReference>
<comment type="caution">
    <text evidence="2">The sequence shown here is derived from an EMBL/GenBank/DDBJ whole genome shotgun (WGS) entry which is preliminary data.</text>
</comment>
<organism evidence="2 3">
    <name type="scientific">Microvirga mediterraneensis</name>
    <dbReference type="NCBI Taxonomy" id="2754695"/>
    <lineage>
        <taxon>Bacteria</taxon>
        <taxon>Pseudomonadati</taxon>
        <taxon>Pseudomonadota</taxon>
        <taxon>Alphaproteobacteria</taxon>
        <taxon>Hyphomicrobiales</taxon>
        <taxon>Methylobacteriaceae</taxon>
        <taxon>Microvirga</taxon>
    </lineage>
</organism>
<dbReference type="EMBL" id="JACDXJ010000003">
    <property type="protein sequence ID" value="MBA1159232.1"/>
    <property type="molecule type" value="Genomic_DNA"/>
</dbReference>
<dbReference type="RefSeq" id="WP_181054816.1">
    <property type="nucleotide sequence ID" value="NZ_JACDXJ010000003.1"/>
</dbReference>
<feature type="domain" description="AAA+ ATPase" evidence="1">
    <location>
        <begin position="307"/>
        <end position="455"/>
    </location>
</feature>
<evidence type="ECO:0000313" key="3">
    <source>
        <dbReference type="Proteomes" id="UP000572984"/>
    </source>
</evidence>
<dbReference type="GO" id="GO:0016887">
    <property type="term" value="F:ATP hydrolysis activity"/>
    <property type="evidence" value="ECO:0007669"/>
    <property type="project" value="InterPro"/>
</dbReference>
<dbReference type="Pfam" id="PF00004">
    <property type="entry name" value="AAA"/>
    <property type="match status" value="1"/>
</dbReference>
<name>A0A838BVV4_9HYPH</name>
<dbReference type="SUPFAM" id="SSF52540">
    <property type="entry name" value="P-loop containing nucleoside triphosphate hydrolases"/>
    <property type="match status" value="1"/>
</dbReference>
<reference evidence="2 3" key="1">
    <citation type="submission" date="2020-07" db="EMBL/GenBank/DDBJ databases">
        <title>Draft genome and description of Microvirga mediterraneensis Marseille-Q2068 sp. nov.</title>
        <authorList>
            <person name="Boxberger M."/>
        </authorList>
    </citation>
    <scope>NUCLEOTIDE SEQUENCE [LARGE SCALE GENOMIC DNA]</scope>
    <source>
        <strain evidence="2 3">Marseille-Q2068</strain>
    </source>
</reference>
<dbReference type="InterPro" id="IPR027417">
    <property type="entry name" value="P-loop_NTPase"/>
</dbReference>
<dbReference type="Gene3D" id="3.40.50.300">
    <property type="entry name" value="P-loop containing nucleotide triphosphate hydrolases"/>
    <property type="match status" value="1"/>
</dbReference>
<accession>A0A838BVV4</accession>
<dbReference type="Proteomes" id="UP000572984">
    <property type="component" value="Unassembled WGS sequence"/>
</dbReference>
<dbReference type="InterPro" id="IPR027065">
    <property type="entry name" value="Lon_Prtase"/>
</dbReference>
<sequence>MSKRETSKSRTASVYRGMQSRIAALKARPSSDDVSLDELQATQEVSPSPYPRLVELALDPTLRPYEARRAVAGEIARGVPALAQAAEDWARGQEDGETLAQLLDERSIERNAPGLARLAEDVSFLTLATSTDRTPYAGSIVGRLARLVDALDGDAVTPELFQRARLLVLCWRAWLGGEGQTSSFFPAHQIVHDLLVRFDTRSQADDTGVHGTQETDLSVGSPEAAGETLLEHAGPGLVILPRLPLATSREARNALTPFEAIAGKSLALLPTPDLAAVRQRLVPRFPHLTGVIDQILTNIVPGDTLRFQSPMLLLGSPGIAKTTLAMALCRELGLPHRVIDGASTFDGMLLGASRQWSAASPGCHWDLILEHRVANPALIIDEVEKVGGSKRNGDLKSTLLALLEPQRAASFLDPYLEMPIDLSALNVILTANDLSPLSRPLLDRLTIIWIPSPGPNHLDALASSLARDLCQARGLDERWYVPLTGAEMDLLRAHWTGGSIRVLRRLVQVVLNARDTSAFRH</sequence>
<dbReference type="AlphaFoldDB" id="A0A838BVV4"/>
<dbReference type="InterPro" id="IPR003593">
    <property type="entry name" value="AAA+_ATPase"/>
</dbReference>
<keyword evidence="3" id="KW-1185">Reference proteome</keyword>
<proteinExistence type="predicted"/>
<dbReference type="SMART" id="SM00382">
    <property type="entry name" value="AAA"/>
    <property type="match status" value="1"/>
</dbReference>
<gene>
    <name evidence="2" type="ORF">H0S73_24415</name>
</gene>
<dbReference type="PANTHER" id="PTHR43718">
    <property type="entry name" value="LON PROTEASE"/>
    <property type="match status" value="1"/>
</dbReference>
<dbReference type="PANTHER" id="PTHR43718:SF2">
    <property type="entry name" value="LON PROTEASE HOMOLOG, MITOCHONDRIAL"/>
    <property type="match status" value="1"/>
</dbReference>
<dbReference type="GO" id="GO:0004176">
    <property type="term" value="F:ATP-dependent peptidase activity"/>
    <property type="evidence" value="ECO:0007669"/>
    <property type="project" value="InterPro"/>
</dbReference>
<dbReference type="GO" id="GO:0006515">
    <property type="term" value="P:protein quality control for misfolded or incompletely synthesized proteins"/>
    <property type="evidence" value="ECO:0007669"/>
    <property type="project" value="TreeGrafter"/>
</dbReference>
<evidence type="ECO:0000313" key="2">
    <source>
        <dbReference type="EMBL" id="MBA1159232.1"/>
    </source>
</evidence>
<protein>
    <submittedName>
        <fullName evidence="2">AAA family ATPase</fullName>
    </submittedName>
</protein>
<dbReference type="InterPro" id="IPR003959">
    <property type="entry name" value="ATPase_AAA_core"/>
</dbReference>